<evidence type="ECO:0000313" key="3">
    <source>
        <dbReference type="EMBL" id="KAL0280310.1"/>
    </source>
</evidence>
<evidence type="ECO:0000256" key="1">
    <source>
        <dbReference type="PROSITE-ProRule" id="PRU00023"/>
    </source>
</evidence>
<dbReference type="PROSITE" id="PS50297">
    <property type="entry name" value="ANK_REP_REGION"/>
    <property type="match status" value="1"/>
</dbReference>
<organism evidence="3">
    <name type="scientific">Menopon gallinae</name>
    <name type="common">poultry shaft louse</name>
    <dbReference type="NCBI Taxonomy" id="328185"/>
    <lineage>
        <taxon>Eukaryota</taxon>
        <taxon>Metazoa</taxon>
        <taxon>Ecdysozoa</taxon>
        <taxon>Arthropoda</taxon>
        <taxon>Hexapoda</taxon>
        <taxon>Insecta</taxon>
        <taxon>Pterygota</taxon>
        <taxon>Neoptera</taxon>
        <taxon>Paraneoptera</taxon>
        <taxon>Psocodea</taxon>
        <taxon>Troctomorpha</taxon>
        <taxon>Phthiraptera</taxon>
        <taxon>Amblycera</taxon>
        <taxon>Menoponidae</taxon>
        <taxon>Menopon</taxon>
    </lineage>
</organism>
<dbReference type="SMART" id="SM00248">
    <property type="entry name" value="ANK"/>
    <property type="match status" value="1"/>
</dbReference>
<dbReference type="PROSITE" id="PS50088">
    <property type="entry name" value="ANK_REPEAT"/>
    <property type="match status" value="1"/>
</dbReference>
<feature type="compositionally biased region" description="Polar residues" evidence="2">
    <location>
        <begin position="32"/>
        <end position="47"/>
    </location>
</feature>
<sequence length="111" mass="12208">MPGSTPSRSSRNCYVSLIPMSERQQLKLVRQLETSDNRGGNSGSLKDSGSHRPRSRSCNGRGETPLHKAAIKGDEELVVKLLEEGADPNTPDFAVIELFGEDEEWKARPTV</sequence>
<dbReference type="EMBL" id="JARGDH010000001">
    <property type="protein sequence ID" value="KAL0280310.1"/>
    <property type="molecule type" value="Genomic_DNA"/>
</dbReference>
<protein>
    <submittedName>
        <fullName evidence="3">Uncharacterized protein</fullName>
    </submittedName>
</protein>
<dbReference type="Pfam" id="PF00023">
    <property type="entry name" value="Ank"/>
    <property type="match status" value="1"/>
</dbReference>
<dbReference type="InterPro" id="IPR036770">
    <property type="entry name" value="Ankyrin_rpt-contain_sf"/>
</dbReference>
<feature type="repeat" description="ANK" evidence="1">
    <location>
        <begin position="61"/>
        <end position="93"/>
    </location>
</feature>
<dbReference type="PANTHER" id="PTHR24149">
    <property type="entry name" value="ANKYRIN REPEAT DOMAIN-CONTAINING PROTEIN 12"/>
    <property type="match status" value="1"/>
</dbReference>
<comment type="caution">
    <text evidence="3">The sequence shown here is derived from an EMBL/GenBank/DDBJ whole genome shotgun (WGS) entry which is preliminary data.</text>
</comment>
<dbReference type="InterPro" id="IPR053210">
    <property type="entry name" value="ANKRD12"/>
</dbReference>
<feature type="region of interest" description="Disordered" evidence="2">
    <location>
        <begin position="32"/>
        <end position="66"/>
    </location>
</feature>
<dbReference type="Gene3D" id="1.25.40.20">
    <property type="entry name" value="Ankyrin repeat-containing domain"/>
    <property type="match status" value="1"/>
</dbReference>
<dbReference type="GO" id="GO:0005654">
    <property type="term" value="C:nucleoplasm"/>
    <property type="evidence" value="ECO:0007669"/>
    <property type="project" value="TreeGrafter"/>
</dbReference>
<accession>A0AAW2IDF8</accession>
<dbReference type="AlphaFoldDB" id="A0AAW2IDF8"/>
<dbReference type="PANTHER" id="PTHR24149:SF14">
    <property type="entry name" value="ANKYRIN REPEAT DOMAIN 12"/>
    <property type="match status" value="1"/>
</dbReference>
<dbReference type="InterPro" id="IPR002110">
    <property type="entry name" value="Ankyrin_rpt"/>
</dbReference>
<reference evidence="3" key="1">
    <citation type="journal article" date="2024" name="Gigascience">
        <title>Chromosome-level genome of the poultry shaft louse Menopon gallinae provides insight into the host-switching and adaptive evolution of parasitic lice.</title>
        <authorList>
            <person name="Xu Y."/>
            <person name="Ma L."/>
            <person name="Liu S."/>
            <person name="Liang Y."/>
            <person name="Liu Q."/>
            <person name="He Z."/>
            <person name="Tian L."/>
            <person name="Duan Y."/>
            <person name="Cai W."/>
            <person name="Li H."/>
            <person name="Song F."/>
        </authorList>
    </citation>
    <scope>NUCLEOTIDE SEQUENCE</scope>
    <source>
        <strain evidence="3">Cailab_2023a</strain>
    </source>
</reference>
<evidence type="ECO:0000256" key="2">
    <source>
        <dbReference type="SAM" id="MobiDB-lite"/>
    </source>
</evidence>
<proteinExistence type="predicted"/>
<gene>
    <name evidence="3" type="ORF">PYX00_001645</name>
</gene>
<name>A0AAW2IDF8_9NEOP</name>
<keyword evidence="1" id="KW-0040">ANK repeat</keyword>
<dbReference type="SUPFAM" id="SSF48403">
    <property type="entry name" value="Ankyrin repeat"/>
    <property type="match status" value="1"/>
</dbReference>